<keyword evidence="7 11" id="KW-0443">Lipid metabolism</keyword>
<evidence type="ECO:0000256" key="6">
    <source>
        <dbReference type="ARBA" id="ARBA00022989"/>
    </source>
</evidence>
<dbReference type="HAMAP" id="MF_01117">
    <property type="entry name" value="CDP_archaeol_synth"/>
    <property type="match status" value="1"/>
</dbReference>
<keyword evidence="6 11" id="KW-1133">Transmembrane helix</keyword>
<dbReference type="EMBL" id="CP002779">
    <property type="protein sequence ID" value="AEH25463.1"/>
    <property type="molecule type" value="Genomic_DNA"/>
</dbReference>
<comment type="function">
    <text evidence="11">Catalyzes the formation of CDP-2,3-bis-(O-geranylgeranyl)-sn-glycerol (CDP-archaeol) from 2,3-bis-(O-geranylgeranyl)-sn-glycerol 1-phosphate (DGGGP) and CTP. This reaction is the third ether-bond-formation step in the biosynthesis of archaeal membrane lipids.</text>
</comment>
<evidence type="ECO:0000256" key="7">
    <source>
        <dbReference type="ARBA" id="ARBA00023098"/>
    </source>
</evidence>
<feature type="transmembrane region" description="Helical" evidence="11">
    <location>
        <begin position="6"/>
        <end position="28"/>
    </location>
</feature>
<feature type="transmembrane region" description="Helical" evidence="11">
    <location>
        <begin position="111"/>
        <end position="130"/>
    </location>
</feature>
<feature type="transmembrane region" description="Helical" evidence="11">
    <location>
        <begin position="49"/>
        <end position="67"/>
    </location>
</feature>
<keyword evidence="4 11" id="KW-0812">Transmembrane</keyword>
<keyword evidence="2 11" id="KW-0444">Lipid biosynthesis</keyword>
<evidence type="ECO:0000256" key="9">
    <source>
        <dbReference type="ARBA" id="ARBA00023209"/>
    </source>
</evidence>
<evidence type="ECO:0000256" key="5">
    <source>
        <dbReference type="ARBA" id="ARBA00022842"/>
    </source>
</evidence>
<dbReference type="GO" id="GO:0005886">
    <property type="term" value="C:plasma membrane"/>
    <property type="evidence" value="ECO:0007669"/>
    <property type="project" value="UniProtKB-SubCell"/>
</dbReference>
<dbReference type="GeneID" id="10838368"/>
<dbReference type="PANTHER" id="PTHR39650:SF1">
    <property type="entry name" value="CDP-ARCHAEOL SYNTHASE"/>
    <property type="match status" value="1"/>
</dbReference>
<comment type="subcellular location">
    <subcellularLocation>
        <location evidence="11">Cell membrane</location>
        <topology evidence="11">Multi-pass membrane protein</topology>
    </subcellularLocation>
</comment>
<dbReference type="PANTHER" id="PTHR39650">
    <property type="entry name" value="CDP-ARCHAEOL SYNTHASE"/>
    <property type="match status" value="1"/>
</dbReference>
<gene>
    <name evidence="11" type="primary">carS</name>
    <name evidence="12" type="ordered locus">PYCH_18060</name>
</gene>
<feature type="transmembrane region" description="Helical" evidence="11">
    <location>
        <begin position="136"/>
        <end position="157"/>
    </location>
</feature>
<dbReference type="eggNOG" id="arCOG04106">
    <property type="taxonomic scope" value="Archaea"/>
</dbReference>
<comment type="similarity">
    <text evidence="11">Belongs to the CDP-archaeol synthase family.</text>
</comment>
<dbReference type="STRING" id="529709.PYCH_18060"/>
<evidence type="ECO:0000256" key="1">
    <source>
        <dbReference type="ARBA" id="ARBA00022475"/>
    </source>
</evidence>
<keyword evidence="8 11" id="KW-0472">Membrane</keyword>
<evidence type="ECO:0000256" key="8">
    <source>
        <dbReference type="ARBA" id="ARBA00023136"/>
    </source>
</evidence>
<dbReference type="GO" id="GO:0043338">
    <property type="term" value="F:CDP-2,3-bis-(O-geranylgeranyl)-sn-glycerol synthase activity"/>
    <property type="evidence" value="ECO:0007669"/>
    <property type="project" value="UniProtKB-EC"/>
</dbReference>
<comment type="catalytic activity">
    <reaction evidence="11">
        <text>2,3-bis-O-(geranylgeranyl)-sn-glycerol 1-phosphate + CTP + H(+) = CDP-2,3-bis-O-(geranylgeranyl)-sn-glycerol + diphosphate</text>
        <dbReference type="Rhea" id="RHEA:25690"/>
        <dbReference type="ChEBI" id="CHEBI:15378"/>
        <dbReference type="ChEBI" id="CHEBI:33019"/>
        <dbReference type="ChEBI" id="CHEBI:37563"/>
        <dbReference type="ChEBI" id="CHEBI:58837"/>
        <dbReference type="ChEBI" id="CHEBI:58838"/>
        <dbReference type="EC" id="2.7.7.67"/>
    </reaction>
</comment>
<name>F8AI06_PYRYC</name>
<dbReference type="HOGENOM" id="CLU_105710_0_0_2"/>
<comment type="pathway">
    <text evidence="11">Membrane lipid metabolism; glycerophospholipid metabolism.</text>
</comment>
<dbReference type="Pfam" id="PF01864">
    <property type="entry name" value="CarS-like"/>
    <property type="match status" value="1"/>
</dbReference>
<evidence type="ECO:0000256" key="2">
    <source>
        <dbReference type="ARBA" id="ARBA00022516"/>
    </source>
</evidence>
<dbReference type="RefSeq" id="WP_013906519.1">
    <property type="nucleotide sequence ID" value="NC_015680.1"/>
</dbReference>
<dbReference type="Proteomes" id="UP000008386">
    <property type="component" value="Chromosome"/>
</dbReference>
<dbReference type="InterPro" id="IPR032690">
    <property type="entry name" value="CarS"/>
</dbReference>
<sequence>MILDALWYILPAYLANSSPVIFGGGAPIDFGRNFVDGRRIFGDGKTWRGFFGGLTAGTLIGIIQYFLRPYYYGSLKLAIKLSFLLALGALVGDLIGSFIKRRLNMPRGYPAVGLDQWGFLITALIFAYPVKTIPTGQVLFLLAITPVIHWAANVFAYKMGWKDVPW</sequence>
<dbReference type="EC" id="2.7.7.67" evidence="11"/>
<dbReference type="GO" id="GO:0046474">
    <property type="term" value="P:glycerophospholipid biosynthetic process"/>
    <property type="evidence" value="ECO:0007669"/>
    <property type="project" value="UniProtKB-UniRule"/>
</dbReference>
<reference evidence="12 13" key="1">
    <citation type="journal article" date="2011" name="J. Bacteriol.">
        <title>Complete genome sequence of the obligate piezophilic hyperthermophilic archaeon Pyrococcus yayanosii CH1.</title>
        <authorList>
            <person name="Jun X."/>
            <person name="Lupeng L."/>
            <person name="Minjuan X."/>
            <person name="Oger P."/>
            <person name="Fengping W."/>
            <person name="Jebbar M."/>
            <person name="Xiang X."/>
        </authorList>
    </citation>
    <scope>NUCLEOTIDE SEQUENCE [LARGE SCALE GENOMIC DNA]</scope>
    <source>
        <strain evidence="13">CH1 / JCM 16557</strain>
    </source>
</reference>
<keyword evidence="9 11" id="KW-0594">Phospholipid biosynthesis</keyword>
<dbReference type="NCBIfam" id="NF003114">
    <property type="entry name" value="PRK04032.1"/>
    <property type="match status" value="1"/>
</dbReference>
<dbReference type="KEGG" id="pya:PYCH_18060"/>
<keyword evidence="3 11" id="KW-0808">Transferase</keyword>
<evidence type="ECO:0000256" key="10">
    <source>
        <dbReference type="ARBA" id="ARBA00023264"/>
    </source>
</evidence>
<dbReference type="UniPathway" id="UPA00940"/>
<accession>F8AI06</accession>
<dbReference type="AlphaFoldDB" id="F8AI06"/>
<evidence type="ECO:0000256" key="3">
    <source>
        <dbReference type="ARBA" id="ARBA00022679"/>
    </source>
</evidence>
<evidence type="ECO:0000256" key="4">
    <source>
        <dbReference type="ARBA" id="ARBA00022692"/>
    </source>
</evidence>
<evidence type="ECO:0000313" key="13">
    <source>
        <dbReference type="Proteomes" id="UP000008386"/>
    </source>
</evidence>
<comment type="cofactor">
    <cofactor evidence="11">
        <name>Mg(2+)</name>
        <dbReference type="ChEBI" id="CHEBI:18420"/>
    </cofactor>
</comment>
<dbReference type="OrthoDB" id="45383at2157"/>
<proteinExistence type="inferred from homology"/>
<feature type="transmembrane region" description="Helical" evidence="11">
    <location>
        <begin position="79"/>
        <end position="99"/>
    </location>
</feature>
<evidence type="ECO:0000313" key="12">
    <source>
        <dbReference type="EMBL" id="AEH25463.1"/>
    </source>
</evidence>
<organism evidence="12 13">
    <name type="scientific">Pyrococcus yayanosii (strain CH1 / JCM 16557)</name>
    <dbReference type="NCBI Taxonomy" id="529709"/>
    <lineage>
        <taxon>Archaea</taxon>
        <taxon>Methanobacteriati</taxon>
        <taxon>Methanobacteriota</taxon>
        <taxon>Thermococci</taxon>
        <taxon>Thermococcales</taxon>
        <taxon>Thermococcaceae</taxon>
        <taxon>Pyrococcus</taxon>
    </lineage>
</organism>
<evidence type="ECO:0000256" key="11">
    <source>
        <dbReference type="HAMAP-Rule" id="MF_01117"/>
    </source>
</evidence>
<keyword evidence="1 11" id="KW-1003">Cell membrane</keyword>
<keyword evidence="5 11" id="KW-0460">Magnesium</keyword>
<keyword evidence="13" id="KW-1185">Reference proteome</keyword>
<keyword evidence="10 11" id="KW-1208">Phospholipid metabolism</keyword>
<protein>
    <recommendedName>
        <fullName evidence="11">CDP-archaeol synthase</fullName>
        <ecNumber evidence="11">2.7.7.67</ecNumber>
    </recommendedName>
    <alternativeName>
        <fullName evidence="11">CDP-2,3-bis-(O-geranylgeranyl)-sn-glycerol synthase</fullName>
    </alternativeName>
</protein>
<dbReference type="InterPro" id="IPR002726">
    <property type="entry name" value="CarS_archaea"/>
</dbReference>